<dbReference type="RefSeq" id="WP_148622058.1">
    <property type="nucleotide sequence ID" value="NZ_SDGZ01000008.1"/>
</dbReference>
<accession>A0A6C2CAH8</accession>
<proteinExistence type="predicted"/>
<comment type="caution">
    <text evidence="1">The sequence shown here is derived from an EMBL/GenBank/DDBJ whole genome shotgun (WGS) entry which is preliminary data.</text>
</comment>
<dbReference type="OrthoDB" id="2302763at2"/>
<evidence type="ECO:0000313" key="1">
    <source>
        <dbReference type="EMBL" id="TYC50586.1"/>
    </source>
</evidence>
<dbReference type="EMBL" id="SDGZ01000008">
    <property type="protein sequence ID" value="TYC50586.1"/>
    <property type="molecule type" value="Genomic_DNA"/>
</dbReference>
<keyword evidence="2" id="KW-1185">Reference proteome</keyword>
<reference evidence="1 2" key="1">
    <citation type="submission" date="2019-01" db="EMBL/GenBank/DDBJ databases">
        <title>Weissella sp. nov., a novel lactic acid bacterium isolated from animal feces.</title>
        <authorList>
            <person name="Wang L.-T."/>
        </authorList>
    </citation>
    <scope>NUCLEOTIDE SEQUENCE [LARGE SCALE GENOMIC DNA]</scope>
    <source>
        <strain evidence="1 2">8H-2</strain>
    </source>
</reference>
<name>A0A6C2CAH8_9LACO</name>
<dbReference type="Proteomes" id="UP000371977">
    <property type="component" value="Unassembled WGS sequence"/>
</dbReference>
<protein>
    <submittedName>
        <fullName evidence="1">Uncharacterized protein</fullName>
    </submittedName>
</protein>
<evidence type="ECO:0000313" key="2">
    <source>
        <dbReference type="Proteomes" id="UP000371977"/>
    </source>
</evidence>
<dbReference type="AlphaFoldDB" id="A0A6C2CAH8"/>
<sequence length="342" mass="39729">MSLKTFIKEDGSVPFLPSEYYAETTSEKDVNIKLASEKITDRHFYTKTDDYERVIRNQLPALHREVDRLLSDSGFEILKFIATFEFVQFIQIKRQVQMFPMIFGKDSKSGKKANWQKDLDALQRLGLIEQYTVMVAGRNLITAFALTTDGFNYVKRYGDRSAVSRYRSPASLLRYRDVEYWRLFAIVDIYQTLVNEGWYRSSRTNVSGLGYVNNRLWHKLPALLEMNTNDDRSILFYSVSHQDTFNRIGSLLMEFQKVRSGNFEYSNFNNVKNSNVEIAIVFQNVQMLKNFYQSFSRLVADDKKLESLLTSVKFIDLSMWTKPGGAGRIIVPKGTKLTTSHF</sequence>
<gene>
    <name evidence="1" type="ORF">ESZ50_02635</name>
</gene>
<organism evidence="1 2">
    <name type="scientific">Weissella muntiaci</name>
    <dbReference type="NCBI Taxonomy" id="2508881"/>
    <lineage>
        <taxon>Bacteria</taxon>
        <taxon>Bacillati</taxon>
        <taxon>Bacillota</taxon>
        <taxon>Bacilli</taxon>
        <taxon>Lactobacillales</taxon>
        <taxon>Lactobacillaceae</taxon>
        <taxon>Weissella</taxon>
    </lineage>
</organism>